<organism evidence="6 7">
    <name type="scientific">Panicum miliaceum</name>
    <name type="common">Proso millet</name>
    <name type="synonym">Broomcorn millet</name>
    <dbReference type="NCBI Taxonomy" id="4540"/>
    <lineage>
        <taxon>Eukaryota</taxon>
        <taxon>Viridiplantae</taxon>
        <taxon>Streptophyta</taxon>
        <taxon>Embryophyta</taxon>
        <taxon>Tracheophyta</taxon>
        <taxon>Spermatophyta</taxon>
        <taxon>Magnoliopsida</taxon>
        <taxon>Liliopsida</taxon>
        <taxon>Poales</taxon>
        <taxon>Poaceae</taxon>
        <taxon>PACMAD clade</taxon>
        <taxon>Panicoideae</taxon>
        <taxon>Panicodae</taxon>
        <taxon>Paniceae</taxon>
        <taxon>Panicinae</taxon>
        <taxon>Panicum</taxon>
        <taxon>Panicum sect. Panicum</taxon>
    </lineage>
</organism>
<evidence type="ECO:0000313" key="6">
    <source>
        <dbReference type="EMBL" id="RLM64925.1"/>
    </source>
</evidence>
<evidence type="ECO:0008006" key="8">
    <source>
        <dbReference type="Google" id="ProtNLM"/>
    </source>
</evidence>
<sequence length="194" mass="21243">MASNGAPPAGEWSSGLFDCFDDVGGCGGGTCCVSGTLYLLLTAWTGGQPSVLTGGLGCLYSCSYRSKLRARYGLEEGPCRCPDCCVHFWCEPCALCQEYRELKARGFDMSQGWEENMERMGKAGAAATAPPHMNPGMSPLAPQCLRIWQMQPARSVYCQASGFYLYFHLCRLFVSTYVFGVVTIVRNHYVKIHA</sequence>
<gene>
    <name evidence="6" type="ORF">C2845_PM16G09540</name>
</gene>
<accession>A0A3L6PT79</accession>
<dbReference type="PANTHER" id="PTHR15907">
    <property type="entry name" value="DUF614 FAMILY PROTEIN-RELATED"/>
    <property type="match status" value="1"/>
</dbReference>
<dbReference type="Proteomes" id="UP000275267">
    <property type="component" value="Unassembled WGS sequence"/>
</dbReference>
<dbReference type="AlphaFoldDB" id="A0A3L6PT79"/>
<keyword evidence="4 5" id="KW-0472">Membrane</keyword>
<keyword evidence="7" id="KW-1185">Reference proteome</keyword>
<dbReference type="STRING" id="4540.A0A3L6PT79"/>
<evidence type="ECO:0000256" key="3">
    <source>
        <dbReference type="ARBA" id="ARBA00022989"/>
    </source>
</evidence>
<evidence type="ECO:0000256" key="5">
    <source>
        <dbReference type="SAM" id="Phobius"/>
    </source>
</evidence>
<keyword evidence="3 5" id="KW-1133">Transmembrane helix</keyword>
<dbReference type="InterPro" id="IPR006461">
    <property type="entry name" value="PLAC_motif_containing"/>
</dbReference>
<dbReference type="GO" id="GO:0016020">
    <property type="term" value="C:membrane"/>
    <property type="evidence" value="ECO:0007669"/>
    <property type="project" value="UniProtKB-SubCell"/>
</dbReference>
<evidence type="ECO:0000256" key="2">
    <source>
        <dbReference type="ARBA" id="ARBA00022692"/>
    </source>
</evidence>
<comment type="caution">
    <text evidence="6">The sequence shown here is derived from an EMBL/GenBank/DDBJ whole genome shotgun (WGS) entry which is preliminary data.</text>
</comment>
<dbReference type="OrthoDB" id="1045822at2759"/>
<dbReference type="NCBIfam" id="TIGR01571">
    <property type="entry name" value="A_thal_Cys_rich"/>
    <property type="match status" value="1"/>
</dbReference>
<name>A0A3L6PT79_PANMI</name>
<evidence type="ECO:0000256" key="4">
    <source>
        <dbReference type="ARBA" id="ARBA00023136"/>
    </source>
</evidence>
<protein>
    <recommendedName>
        <fullName evidence="8">Cell number regulator 2-like</fullName>
    </recommendedName>
</protein>
<comment type="subcellular location">
    <subcellularLocation>
        <location evidence="1">Membrane</location>
    </subcellularLocation>
</comment>
<dbReference type="EMBL" id="PQIB02000015">
    <property type="protein sequence ID" value="RLM64925.1"/>
    <property type="molecule type" value="Genomic_DNA"/>
</dbReference>
<keyword evidence="2 5" id="KW-0812">Transmembrane</keyword>
<dbReference type="Pfam" id="PF04749">
    <property type="entry name" value="PLAC8"/>
    <property type="match status" value="1"/>
</dbReference>
<feature type="transmembrane region" description="Helical" evidence="5">
    <location>
        <begin position="163"/>
        <end position="185"/>
    </location>
</feature>
<evidence type="ECO:0000256" key="1">
    <source>
        <dbReference type="ARBA" id="ARBA00004370"/>
    </source>
</evidence>
<reference evidence="7" key="1">
    <citation type="journal article" date="2019" name="Nat. Commun.">
        <title>The genome of broomcorn millet.</title>
        <authorList>
            <person name="Zou C."/>
            <person name="Miki D."/>
            <person name="Li D."/>
            <person name="Tang Q."/>
            <person name="Xiao L."/>
            <person name="Rajput S."/>
            <person name="Deng P."/>
            <person name="Jia W."/>
            <person name="Huang R."/>
            <person name="Zhang M."/>
            <person name="Sun Y."/>
            <person name="Hu J."/>
            <person name="Fu X."/>
            <person name="Schnable P.S."/>
            <person name="Li F."/>
            <person name="Zhang H."/>
            <person name="Feng B."/>
            <person name="Zhu X."/>
            <person name="Liu R."/>
            <person name="Schnable J.C."/>
            <person name="Zhu J.-K."/>
            <person name="Zhang H."/>
        </authorList>
    </citation>
    <scope>NUCLEOTIDE SEQUENCE [LARGE SCALE GENOMIC DNA]</scope>
</reference>
<proteinExistence type="predicted"/>
<evidence type="ECO:0000313" key="7">
    <source>
        <dbReference type="Proteomes" id="UP000275267"/>
    </source>
</evidence>